<keyword evidence="5 8" id="KW-0812">Transmembrane</keyword>
<evidence type="ECO:0000313" key="11">
    <source>
        <dbReference type="Proteomes" id="UP000255355"/>
    </source>
</evidence>
<evidence type="ECO:0000256" key="2">
    <source>
        <dbReference type="ARBA" id="ARBA00007520"/>
    </source>
</evidence>
<dbReference type="InterPro" id="IPR011701">
    <property type="entry name" value="MFS"/>
</dbReference>
<dbReference type="AlphaFoldDB" id="A0A370GL64"/>
<evidence type="ECO:0000256" key="8">
    <source>
        <dbReference type="SAM" id="Phobius"/>
    </source>
</evidence>
<evidence type="ECO:0000256" key="1">
    <source>
        <dbReference type="ARBA" id="ARBA00004651"/>
    </source>
</evidence>
<gene>
    <name evidence="10" type="ORF">DFR68_11728</name>
</gene>
<dbReference type="OrthoDB" id="9812221at2"/>
<comment type="subcellular location">
    <subcellularLocation>
        <location evidence="1">Cell membrane</location>
        <topology evidence="1">Multi-pass membrane protein</topology>
    </subcellularLocation>
</comment>
<dbReference type="InterPro" id="IPR020846">
    <property type="entry name" value="MFS_dom"/>
</dbReference>
<feature type="transmembrane region" description="Helical" evidence="8">
    <location>
        <begin position="178"/>
        <end position="197"/>
    </location>
</feature>
<feature type="transmembrane region" description="Helical" evidence="8">
    <location>
        <begin position="59"/>
        <end position="83"/>
    </location>
</feature>
<dbReference type="PROSITE" id="PS50850">
    <property type="entry name" value="MFS"/>
    <property type="match status" value="1"/>
</dbReference>
<feature type="transmembrane region" description="Helical" evidence="8">
    <location>
        <begin position="217"/>
        <end position="238"/>
    </location>
</feature>
<proteinExistence type="inferred from homology"/>
<keyword evidence="11" id="KW-1185">Reference proteome</keyword>
<dbReference type="GO" id="GO:0022857">
    <property type="term" value="F:transmembrane transporter activity"/>
    <property type="evidence" value="ECO:0007669"/>
    <property type="project" value="InterPro"/>
</dbReference>
<dbReference type="GO" id="GO:0005886">
    <property type="term" value="C:plasma membrane"/>
    <property type="evidence" value="ECO:0007669"/>
    <property type="project" value="UniProtKB-SubCell"/>
</dbReference>
<dbReference type="PANTHER" id="PTHR23517">
    <property type="entry name" value="RESISTANCE PROTEIN MDTM, PUTATIVE-RELATED-RELATED"/>
    <property type="match status" value="1"/>
</dbReference>
<dbReference type="RefSeq" id="WP_084520051.1">
    <property type="nucleotide sequence ID" value="NZ_QQAZ01000017.1"/>
</dbReference>
<comment type="similarity">
    <text evidence="2">Belongs to the major facilitator superfamily. TCR/Tet family.</text>
</comment>
<feature type="transmembrane region" description="Helical" evidence="8">
    <location>
        <begin position="250"/>
        <end position="275"/>
    </location>
</feature>
<protein>
    <submittedName>
        <fullName evidence="10">Putative MFS family arabinose efflux permease</fullName>
    </submittedName>
</protein>
<feature type="transmembrane region" description="Helical" evidence="8">
    <location>
        <begin position="373"/>
        <end position="394"/>
    </location>
</feature>
<dbReference type="PROSITE" id="PS00216">
    <property type="entry name" value="SUGAR_TRANSPORT_1"/>
    <property type="match status" value="1"/>
</dbReference>
<feature type="transmembrane region" description="Helical" evidence="8">
    <location>
        <begin position="90"/>
        <end position="109"/>
    </location>
</feature>
<feature type="transmembrane region" description="Helical" evidence="8">
    <location>
        <begin position="26"/>
        <end position="47"/>
    </location>
</feature>
<dbReference type="EMBL" id="QQAZ01000017">
    <property type="protein sequence ID" value="RDI44411.1"/>
    <property type="molecule type" value="Genomic_DNA"/>
</dbReference>
<dbReference type="PANTHER" id="PTHR23517:SF3">
    <property type="entry name" value="INTEGRAL MEMBRANE TRANSPORT PROTEIN"/>
    <property type="match status" value="1"/>
</dbReference>
<dbReference type="Proteomes" id="UP000255355">
    <property type="component" value="Unassembled WGS sequence"/>
</dbReference>
<feature type="transmembrane region" description="Helical" evidence="8">
    <location>
        <begin position="287"/>
        <end position="309"/>
    </location>
</feature>
<sequence>MDHSEKVLTTPASTTPARGRREAATLVLLGTLTTMAGATVAPAIPGIRTAFAGVPNADLLVRMIITTHAIAIVAFAPLAGLIADRLGRRSALLAGLVAFGVGGSSGAYLPNLAAILAGRIILGVGVSLIMTSSVAMIADKYEGDARRRLLGQQVAATAFGGVAFLLGGGALADLDWRMVFLVYLLGSLLIVPTLAYLQNAVPAKHPVGQGGTTTPSVRARVAAPLVAMLLGQIAFYAVPVQVPFLVEDEFGAGALASGTVIAAMVFTMGMVALQFARLRPLADEHTLMALSYLAIALGLLVMSVAGTLYVLTLGLFVMAAGVGLIMPNAGNWVVTVAPEHLRGRYSGRLTTAMFLGQFVSPIVTQPVADALGIQPTFAVLAAAALPVAAVYFVLGRRR</sequence>
<dbReference type="InterPro" id="IPR001958">
    <property type="entry name" value="Tet-R_TetA/multi-R_MdtG-like"/>
</dbReference>
<dbReference type="Gene3D" id="1.20.1250.20">
    <property type="entry name" value="MFS general substrate transporter like domains"/>
    <property type="match status" value="1"/>
</dbReference>
<keyword evidence="7 8" id="KW-0472">Membrane</keyword>
<dbReference type="STRING" id="1210089.GCA_001613165_05358"/>
<feature type="transmembrane region" description="Helical" evidence="8">
    <location>
        <begin position="349"/>
        <end position="367"/>
    </location>
</feature>
<keyword evidence="4" id="KW-1003">Cell membrane</keyword>
<feature type="domain" description="Major facilitator superfamily (MFS) profile" evidence="9">
    <location>
        <begin position="22"/>
        <end position="398"/>
    </location>
</feature>
<dbReference type="PRINTS" id="PR01035">
    <property type="entry name" value="TCRTETA"/>
</dbReference>
<keyword evidence="3" id="KW-0813">Transport</keyword>
<feature type="transmembrane region" description="Helical" evidence="8">
    <location>
        <begin position="115"/>
        <end position="137"/>
    </location>
</feature>
<dbReference type="InterPro" id="IPR036259">
    <property type="entry name" value="MFS_trans_sf"/>
</dbReference>
<dbReference type="SUPFAM" id="SSF103473">
    <property type="entry name" value="MFS general substrate transporter"/>
    <property type="match status" value="1"/>
</dbReference>
<evidence type="ECO:0000256" key="6">
    <source>
        <dbReference type="ARBA" id="ARBA00022989"/>
    </source>
</evidence>
<name>A0A370GL64_9NOCA</name>
<evidence type="ECO:0000256" key="5">
    <source>
        <dbReference type="ARBA" id="ARBA00022692"/>
    </source>
</evidence>
<evidence type="ECO:0000256" key="4">
    <source>
        <dbReference type="ARBA" id="ARBA00022475"/>
    </source>
</evidence>
<keyword evidence="6 8" id="KW-1133">Transmembrane helix</keyword>
<dbReference type="InterPro" id="IPR050171">
    <property type="entry name" value="MFS_Transporters"/>
</dbReference>
<reference evidence="10 11" key="1">
    <citation type="submission" date="2018-07" db="EMBL/GenBank/DDBJ databases">
        <title>Genomic Encyclopedia of Type Strains, Phase IV (KMG-IV): sequencing the most valuable type-strain genomes for metagenomic binning, comparative biology and taxonomic classification.</title>
        <authorList>
            <person name="Goeker M."/>
        </authorList>
    </citation>
    <scope>NUCLEOTIDE SEQUENCE [LARGE SCALE GENOMIC DNA]</scope>
    <source>
        <strain evidence="10 11">DSM 44952</strain>
    </source>
</reference>
<dbReference type="InterPro" id="IPR005829">
    <property type="entry name" value="Sugar_transporter_CS"/>
</dbReference>
<organism evidence="10 11">
    <name type="scientific">Nocardia mexicana</name>
    <dbReference type="NCBI Taxonomy" id="279262"/>
    <lineage>
        <taxon>Bacteria</taxon>
        <taxon>Bacillati</taxon>
        <taxon>Actinomycetota</taxon>
        <taxon>Actinomycetes</taxon>
        <taxon>Mycobacteriales</taxon>
        <taxon>Nocardiaceae</taxon>
        <taxon>Nocardia</taxon>
    </lineage>
</organism>
<comment type="caution">
    <text evidence="10">The sequence shown here is derived from an EMBL/GenBank/DDBJ whole genome shotgun (WGS) entry which is preliminary data.</text>
</comment>
<dbReference type="CDD" id="cd17473">
    <property type="entry name" value="MFS_arabinose_efflux_permease_like"/>
    <property type="match status" value="1"/>
</dbReference>
<dbReference type="Pfam" id="PF07690">
    <property type="entry name" value="MFS_1"/>
    <property type="match status" value="1"/>
</dbReference>
<accession>A0A370GL64</accession>
<evidence type="ECO:0000313" key="10">
    <source>
        <dbReference type="EMBL" id="RDI44411.1"/>
    </source>
</evidence>
<evidence type="ECO:0000256" key="3">
    <source>
        <dbReference type="ARBA" id="ARBA00022448"/>
    </source>
</evidence>
<feature type="transmembrane region" description="Helical" evidence="8">
    <location>
        <begin position="315"/>
        <end position="337"/>
    </location>
</feature>
<feature type="transmembrane region" description="Helical" evidence="8">
    <location>
        <begin position="149"/>
        <end position="172"/>
    </location>
</feature>
<evidence type="ECO:0000259" key="9">
    <source>
        <dbReference type="PROSITE" id="PS50850"/>
    </source>
</evidence>
<evidence type="ECO:0000256" key="7">
    <source>
        <dbReference type="ARBA" id="ARBA00023136"/>
    </source>
</evidence>